<dbReference type="OrthoDB" id="9936594at2"/>
<dbReference type="Proteomes" id="UP000009232">
    <property type="component" value="Chromosome"/>
</dbReference>
<sequence length="171" mass="19398">MNNKTLDYLKNHTLIKKAIKDTGLEFHDLLGFSVKPFIDDGLVSWIYSPGAECNPPENWLDAEPALILIWFYSDQSDSESLAYQDASKRLQIAELGLTYTTTTKARSQGGKSTAKDKKDEASIRREKIRALFFNDFKDRPERNRAAPIAARLGITAKTVRSHIKIIKEETH</sequence>
<proteinExistence type="predicted"/>
<evidence type="ECO:0000313" key="2">
    <source>
        <dbReference type="Proteomes" id="UP000009232"/>
    </source>
</evidence>
<dbReference type="STRING" id="717773.Thicy_0765"/>
<evidence type="ECO:0000313" key="1">
    <source>
        <dbReference type="EMBL" id="AEG31537.1"/>
    </source>
</evidence>
<keyword evidence="2" id="KW-1185">Reference proteome</keyword>
<reference evidence="1 2" key="1">
    <citation type="submission" date="2011-05" db="EMBL/GenBank/DDBJ databases">
        <title>Complete sequence of Thioalkalimicrobium cyclicum ALM1.</title>
        <authorList>
            <consortium name="US DOE Joint Genome Institute"/>
            <person name="Lucas S."/>
            <person name="Han J."/>
            <person name="Lapidus A."/>
            <person name="Cheng J.-F."/>
            <person name="Goodwin L."/>
            <person name="Pitluck S."/>
            <person name="Peters L."/>
            <person name="Mikhailova N."/>
            <person name="Davenport K."/>
            <person name="Han C."/>
            <person name="Tapia R."/>
            <person name="Land M."/>
            <person name="Hauser L."/>
            <person name="Kyrpides N."/>
            <person name="Ivanova N."/>
            <person name="Pagani I."/>
            <person name="Kappler U."/>
            <person name="Woyke T."/>
        </authorList>
    </citation>
    <scope>NUCLEOTIDE SEQUENCE [LARGE SCALE GENOMIC DNA]</scope>
    <source>
        <strain evidence="2">DSM 14477 / JCM 11371 / ALM1</strain>
    </source>
</reference>
<dbReference type="KEGG" id="tcy:Thicy_0765"/>
<dbReference type="RefSeq" id="WP_013835316.1">
    <property type="nucleotide sequence ID" value="NC_015581.1"/>
</dbReference>
<protein>
    <submittedName>
        <fullName evidence="1">Uncharacterized protein</fullName>
    </submittedName>
</protein>
<accession>F6DCF1</accession>
<dbReference type="EMBL" id="CP002776">
    <property type="protein sequence ID" value="AEG31537.1"/>
    <property type="molecule type" value="Genomic_DNA"/>
</dbReference>
<name>F6DCF1_THICA</name>
<gene>
    <name evidence="1" type="ordered locus">Thicy_0765</name>
</gene>
<dbReference type="HOGENOM" id="CLU_1562172_0_0_6"/>
<dbReference type="AlphaFoldDB" id="F6DCF1"/>
<organism evidence="1 2">
    <name type="scientific">Thiomicrospira cyclica (strain DSM 14477 / JCM 11371 / ALM1)</name>
    <name type="common">Thioalkalimicrobium cyclicum</name>
    <dbReference type="NCBI Taxonomy" id="717773"/>
    <lineage>
        <taxon>Bacteria</taxon>
        <taxon>Pseudomonadati</taxon>
        <taxon>Pseudomonadota</taxon>
        <taxon>Gammaproteobacteria</taxon>
        <taxon>Thiotrichales</taxon>
        <taxon>Piscirickettsiaceae</taxon>
        <taxon>Thiomicrospira</taxon>
    </lineage>
</organism>